<evidence type="ECO:0000313" key="2">
    <source>
        <dbReference type="Proteomes" id="UP000824219"/>
    </source>
</evidence>
<proteinExistence type="predicted"/>
<accession>A0A9D3P5X0</accession>
<gene>
    <name evidence="1" type="ORF">KOW79_001931</name>
</gene>
<evidence type="ECO:0000313" key="1">
    <source>
        <dbReference type="EMBL" id="KAG7335335.1"/>
    </source>
</evidence>
<protein>
    <submittedName>
        <fullName evidence="1">Uncharacterized protein</fullName>
    </submittedName>
</protein>
<comment type="caution">
    <text evidence="1">The sequence shown here is derived from an EMBL/GenBank/DDBJ whole genome shotgun (WGS) entry which is preliminary data.</text>
</comment>
<dbReference type="EMBL" id="JAHKSW010000002">
    <property type="protein sequence ID" value="KAG7335335.1"/>
    <property type="molecule type" value="Genomic_DNA"/>
</dbReference>
<reference evidence="1 2" key="1">
    <citation type="submission" date="2021-06" db="EMBL/GenBank/DDBJ databases">
        <title>Chromosome-level genome assembly of the red-tail catfish (Hemibagrus wyckioides).</title>
        <authorList>
            <person name="Shao F."/>
        </authorList>
    </citation>
    <scope>NUCLEOTIDE SEQUENCE [LARGE SCALE GENOMIC DNA]</scope>
    <source>
        <strain evidence="1">EC202008001</strain>
        <tissue evidence="1">Blood</tissue>
    </source>
</reference>
<dbReference type="AlphaFoldDB" id="A0A9D3P5X0"/>
<keyword evidence="2" id="KW-1185">Reference proteome</keyword>
<organism evidence="1 2">
    <name type="scientific">Hemibagrus wyckioides</name>
    <dbReference type="NCBI Taxonomy" id="337641"/>
    <lineage>
        <taxon>Eukaryota</taxon>
        <taxon>Metazoa</taxon>
        <taxon>Chordata</taxon>
        <taxon>Craniata</taxon>
        <taxon>Vertebrata</taxon>
        <taxon>Euteleostomi</taxon>
        <taxon>Actinopterygii</taxon>
        <taxon>Neopterygii</taxon>
        <taxon>Teleostei</taxon>
        <taxon>Ostariophysi</taxon>
        <taxon>Siluriformes</taxon>
        <taxon>Bagridae</taxon>
        <taxon>Hemibagrus</taxon>
    </lineage>
</organism>
<name>A0A9D3P5X0_9TELE</name>
<dbReference type="Proteomes" id="UP000824219">
    <property type="component" value="Linkage Group LG02"/>
</dbReference>
<sequence length="160" mass="17960">MVSEVTRLLEQLEWLWPVACSGLRGMPQRCCGRPKLLRALCRLDSNAKPSRRGRLKRSRCSSGRFAEIPGQQMSCDANQLRGNPTHPLSLWRIIWLPEIIPYRNVTKATPAVRVEGAPLRTIRALQKAVITCEEVFYVAADQPEASYMLLLGLIAGSCRT</sequence>